<sequence>MKRTDLTRIDEFTWEIPKSFQDAMRVPVRILASENLIDEILERKAIGQAIRTSMLSGLVGHLVVMPDVYSGQGAPVGIVAVSKWPVGTIAPGAIGHDINAGVRLLGSDIKTEEAEGNFDALADALKNHIPSGTDAEGSISLNKSEVDHVAQSGAQWALRKDMAQQDDLVRAEEGGRLNEADPKKVSEAARSIGAQQLGTLGGGEHFIEIHSVEEVFNRAAAVTMGLKEGTLVAQIHCGSRGYGRQVCADYIERFQEVAPSYDIDPPDPNLASVPLDSGEAEDYMGAMRAAANYAYANRQVLAHRVREVFDDLLEGAGERLKTVYDVAHNLGQVEMHQVDGKHMRCYVHRKGAARAFGPGTPGISLPYRALGQPVLVPGSMGKTSWVMLATRDAMQKSFGSACHGAGRTMSRHEANHQAEPVPLDGDGDGVAVRSGDGSASAGVQLKENIGGVVETVAGSRLAGKVARLEPLAVMHG</sequence>
<dbReference type="GO" id="GO:0005525">
    <property type="term" value="F:GTP binding"/>
    <property type="evidence" value="ECO:0007669"/>
    <property type="project" value="UniProtKB-KW"/>
</dbReference>
<reference evidence="12" key="1">
    <citation type="submission" date="2022-08" db="EMBL/GenBank/DDBJ databases">
        <title>Genomic Encyclopedia of Type Strains, Phase V (KMG-V): Genome sequencing to study the core and pangenomes of soil and plant-associated prokaryotes.</title>
        <authorList>
            <person name="Whitman W."/>
        </authorList>
    </citation>
    <scope>NUCLEOTIDE SEQUENCE</scope>
    <source>
        <strain evidence="12">SP2016B</strain>
    </source>
</reference>
<dbReference type="PANTHER" id="PTHR11118">
    <property type="entry name" value="RNA-SPLICING LIGASE RTCB HOMOLOG"/>
    <property type="match status" value="1"/>
</dbReference>
<dbReference type="EMBL" id="JANTYZ010000001">
    <property type="protein sequence ID" value="MCS3863980.1"/>
    <property type="molecule type" value="Genomic_DNA"/>
</dbReference>
<evidence type="ECO:0000256" key="7">
    <source>
        <dbReference type="ARBA" id="ARBA00047746"/>
    </source>
</evidence>
<feature type="binding site" evidence="10">
    <location>
        <position position="205"/>
    </location>
    <ligand>
        <name>Mn(2+)</name>
        <dbReference type="ChEBI" id="CHEBI:29035"/>
        <label>1</label>
    </ligand>
</feature>
<feature type="binding site" evidence="9">
    <location>
        <begin position="403"/>
        <end position="406"/>
    </location>
    <ligand>
        <name>GMP</name>
        <dbReference type="ChEBI" id="CHEBI:58115"/>
    </ligand>
</feature>
<evidence type="ECO:0000256" key="4">
    <source>
        <dbReference type="ARBA" id="ARBA00022800"/>
    </source>
</evidence>
<evidence type="ECO:0000256" key="2">
    <source>
        <dbReference type="ARBA" id="ARBA00022723"/>
    </source>
</evidence>
<evidence type="ECO:0000256" key="11">
    <source>
        <dbReference type="RuleBase" id="RU371113"/>
    </source>
</evidence>
<dbReference type="GO" id="GO:0170057">
    <property type="term" value="F:RNA ligase (GTP) activity"/>
    <property type="evidence" value="ECO:0007669"/>
    <property type="project" value="UniProtKB-EC"/>
</dbReference>
<keyword evidence="1 11" id="KW-0436">Ligase</keyword>
<keyword evidence="6 10" id="KW-0464">Manganese</keyword>
<dbReference type="GO" id="GO:0006396">
    <property type="term" value="P:RNA processing"/>
    <property type="evidence" value="ECO:0007669"/>
    <property type="project" value="InterPro"/>
</dbReference>
<keyword evidence="4" id="KW-0692">RNA repair</keyword>
<dbReference type="Gene3D" id="3.90.1860.10">
    <property type="entry name" value="tRNA-splicing ligase RtcB"/>
    <property type="match status" value="1"/>
</dbReference>
<comment type="similarity">
    <text evidence="11">Belongs to the RtcB family.</text>
</comment>
<dbReference type="Pfam" id="PF01139">
    <property type="entry name" value="RtcB"/>
    <property type="match status" value="1"/>
</dbReference>
<protein>
    <recommendedName>
        <fullName evidence="11">tRNA-splicing ligase RtcB</fullName>
        <ecNumber evidence="11">6.5.1.-</ecNumber>
    </recommendedName>
</protein>
<evidence type="ECO:0000256" key="1">
    <source>
        <dbReference type="ARBA" id="ARBA00022598"/>
    </source>
</evidence>
<evidence type="ECO:0000313" key="12">
    <source>
        <dbReference type="EMBL" id="MCS3863980.1"/>
    </source>
</evidence>
<feature type="binding site" evidence="9">
    <location>
        <begin position="328"/>
        <end position="329"/>
    </location>
    <ligand>
        <name>GMP</name>
        <dbReference type="ChEBI" id="CHEBI:58115"/>
    </ligand>
</feature>
<feature type="active site" description="GMP-histidine intermediate" evidence="8">
    <location>
        <position position="403"/>
    </location>
</feature>
<name>A0A9X2RDE4_9BACT</name>
<evidence type="ECO:0000313" key="13">
    <source>
        <dbReference type="Proteomes" id="UP001155034"/>
    </source>
</evidence>
<keyword evidence="3 9" id="KW-0547">Nucleotide-binding</keyword>
<evidence type="ECO:0000256" key="3">
    <source>
        <dbReference type="ARBA" id="ARBA00022741"/>
    </source>
</evidence>
<dbReference type="AlphaFoldDB" id="A0A9X2RDE4"/>
<dbReference type="GO" id="GO:0042245">
    <property type="term" value="P:RNA repair"/>
    <property type="evidence" value="ECO:0007669"/>
    <property type="project" value="UniProtKB-KW"/>
</dbReference>
<dbReference type="PANTHER" id="PTHR11118:SF1">
    <property type="entry name" value="RNA-SPLICING LIGASE RTCB HOMOLOG"/>
    <property type="match status" value="1"/>
</dbReference>
<evidence type="ECO:0000256" key="6">
    <source>
        <dbReference type="ARBA" id="ARBA00023211"/>
    </source>
</evidence>
<proteinExistence type="inferred from homology"/>
<comment type="cofactor">
    <cofactor evidence="10 11">
        <name>Mn(2+)</name>
        <dbReference type="ChEBI" id="CHEBI:29035"/>
    </cofactor>
    <text evidence="10 11">Binds 2 manganese ions per subunit.</text>
</comment>
<dbReference type="GO" id="GO:0046872">
    <property type="term" value="F:metal ion binding"/>
    <property type="evidence" value="ECO:0007669"/>
    <property type="project" value="UniProtKB-UniRule"/>
</dbReference>
<evidence type="ECO:0000256" key="9">
    <source>
        <dbReference type="PIRSR" id="PIRSR601233-2"/>
    </source>
</evidence>
<dbReference type="InterPro" id="IPR036025">
    <property type="entry name" value="RtcB-like_sf"/>
</dbReference>
<comment type="catalytic activity">
    <reaction evidence="7">
        <text>a 3'-end 3'-phospho-ribonucleotide-RNA + a 5'-end dephospho-ribonucleoside-RNA + GTP = a ribonucleotidyl-ribonucleotide-RNA + GMP + diphosphate</text>
        <dbReference type="Rhea" id="RHEA:68076"/>
        <dbReference type="Rhea" id="RHEA-COMP:10463"/>
        <dbReference type="Rhea" id="RHEA-COMP:13936"/>
        <dbReference type="Rhea" id="RHEA-COMP:17355"/>
        <dbReference type="ChEBI" id="CHEBI:33019"/>
        <dbReference type="ChEBI" id="CHEBI:37565"/>
        <dbReference type="ChEBI" id="CHEBI:58115"/>
        <dbReference type="ChEBI" id="CHEBI:83062"/>
        <dbReference type="ChEBI" id="CHEBI:138284"/>
        <dbReference type="ChEBI" id="CHEBI:173118"/>
        <dbReference type="EC" id="6.5.1.8"/>
    </reaction>
</comment>
<feature type="binding site" evidence="10">
    <location>
        <position position="97"/>
    </location>
    <ligand>
        <name>Mn(2+)</name>
        <dbReference type="ChEBI" id="CHEBI:29035"/>
        <label>1</label>
    </ligand>
</feature>
<gene>
    <name evidence="11" type="primary">rtcB</name>
    <name evidence="12" type="ORF">GGP82_000511</name>
</gene>
<evidence type="ECO:0000256" key="10">
    <source>
        <dbReference type="PIRSR" id="PIRSR601233-3"/>
    </source>
</evidence>
<feature type="binding site" evidence="9">
    <location>
        <position position="384"/>
    </location>
    <ligand>
        <name>GMP</name>
        <dbReference type="ChEBI" id="CHEBI:58115"/>
    </ligand>
</feature>
<comment type="subunit">
    <text evidence="11">Monomer.</text>
</comment>
<feature type="binding site" evidence="10">
    <location>
        <position position="236"/>
    </location>
    <ligand>
        <name>Mn(2+)</name>
        <dbReference type="ChEBI" id="CHEBI:29035"/>
        <label>2</label>
    </ligand>
</feature>
<feature type="binding site" evidence="10">
    <location>
        <position position="328"/>
    </location>
    <ligand>
        <name>Mn(2+)</name>
        <dbReference type="ChEBI" id="CHEBI:29035"/>
        <label>2</label>
    </ligand>
</feature>
<evidence type="ECO:0000256" key="8">
    <source>
        <dbReference type="PIRSR" id="PIRSR601233-1"/>
    </source>
</evidence>
<accession>A0A9X2RDE4</accession>
<feature type="binding site" evidence="9">
    <location>
        <begin position="377"/>
        <end position="380"/>
    </location>
    <ligand>
        <name>GMP</name>
        <dbReference type="ChEBI" id="CHEBI:58115"/>
    </ligand>
</feature>
<comment type="caution">
    <text evidence="12">The sequence shown here is derived from an EMBL/GenBank/DDBJ whole genome shotgun (WGS) entry which is preliminary data.</text>
</comment>
<dbReference type="SUPFAM" id="SSF103365">
    <property type="entry name" value="Hypothetical protein PH1602"/>
    <property type="match status" value="1"/>
</dbReference>
<organism evidence="12 13">
    <name type="scientific">Salinibacter ruber</name>
    <dbReference type="NCBI Taxonomy" id="146919"/>
    <lineage>
        <taxon>Bacteria</taxon>
        <taxon>Pseudomonadati</taxon>
        <taxon>Rhodothermota</taxon>
        <taxon>Rhodothermia</taxon>
        <taxon>Rhodothermales</taxon>
        <taxon>Salinibacteraceae</taxon>
        <taxon>Salinibacter</taxon>
    </lineage>
</organism>
<dbReference type="InterPro" id="IPR001233">
    <property type="entry name" value="RtcB"/>
</dbReference>
<dbReference type="Proteomes" id="UP001155034">
    <property type="component" value="Unassembled WGS sequence"/>
</dbReference>
<keyword evidence="5 9" id="KW-0342">GTP-binding</keyword>
<dbReference type="GO" id="GO:0003972">
    <property type="term" value="F:RNA ligase (ATP) activity"/>
    <property type="evidence" value="ECO:0007669"/>
    <property type="project" value="TreeGrafter"/>
</dbReference>
<keyword evidence="2 10" id="KW-0479">Metal-binding</keyword>
<dbReference type="RefSeq" id="WP_259082998.1">
    <property type="nucleotide sequence ID" value="NZ_JANTYZ010000001.1"/>
</dbReference>
<evidence type="ECO:0000256" key="5">
    <source>
        <dbReference type="ARBA" id="ARBA00023134"/>
    </source>
</evidence>
<dbReference type="EC" id="6.5.1.-" evidence="11"/>